<reference evidence="6" key="3">
    <citation type="submission" date="2022-12" db="EMBL/GenBank/DDBJ databases">
        <title>Complete genome sequence of Rhodopseudomonas palustris CGA0092 and corrections to the R. palustris CGA009 genome sequence.</title>
        <authorList>
            <person name="Mazny B.R."/>
            <person name="Sheff O.F."/>
            <person name="LaSarre B."/>
            <person name="McKinlay A."/>
            <person name="McKinlay J.B."/>
        </authorList>
    </citation>
    <scope>NUCLEOTIDE SEQUENCE</scope>
    <source>
        <strain evidence="6">CGA009</strain>
    </source>
</reference>
<evidence type="ECO:0000313" key="6">
    <source>
        <dbReference type="EMBL" id="WCL92787.1"/>
    </source>
</evidence>
<dbReference type="PANTHER" id="PTHR11808">
    <property type="entry name" value="TRANS-SULFURATION ENZYME FAMILY MEMBER"/>
    <property type="match status" value="1"/>
</dbReference>
<dbReference type="FunFam" id="3.40.640.10:FF:000046">
    <property type="entry name" value="Cystathionine gamma-lyase"/>
    <property type="match status" value="1"/>
</dbReference>
<keyword evidence="7" id="KW-1185">Reference proteome</keyword>
<dbReference type="PhylomeDB" id="Q6N6J0"/>
<dbReference type="SUPFAM" id="SSF53383">
    <property type="entry name" value="PLP-dependent transferases"/>
    <property type="match status" value="1"/>
</dbReference>
<dbReference type="InterPro" id="IPR054542">
    <property type="entry name" value="Cys_met_metab_PP"/>
</dbReference>
<dbReference type="CDD" id="cd00614">
    <property type="entry name" value="CGS_like"/>
    <property type="match status" value="1"/>
</dbReference>
<protein>
    <submittedName>
        <fullName evidence="6">Aminotransferase class I/II-fold pyridoxal phosphate-dependent enzyme</fullName>
    </submittedName>
    <submittedName>
        <fullName evidence="5">Cystathionine or methionine gamma-lyase</fullName>
        <ecNumber evidence="5">4.4.1.-</ecNumber>
    </submittedName>
</protein>
<feature type="modified residue" description="N6-(pyridoxal phosphate)lysine" evidence="3">
    <location>
        <position position="212"/>
    </location>
</feature>
<evidence type="ECO:0000256" key="2">
    <source>
        <dbReference type="ARBA" id="ARBA00022898"/>
    </source>
</evidence>
<sequence length="402" mass="42430">MTNAAKQWGPATWALYMGEQHRQVGDPVTPGPALSASFLTAPNAVGFSANDLGAAAPHFYTRWSNPTVELLEARLAALDAGEAAVTFASGMAAVAALFSDRLHAGDHLVLSDVCYAGVAELAHDELTRNGIAVTTVDSSKPEAIAAALRPNTRLVHIETPANPILRLADIAAIAPLVHAAGAELSVDATIATPLGLRPLELGADYVVHSLTKYICGHGDTLGGAVIGRAEAIARLRRGSLIHLGGCLAPFSAWLILRGLETLAPRMRLHEANARAVEALLANHPKVKAVYWPGSPRHPQHELAQRTMRCFSGLLSFTVNGDGPALAEQLAERMRVVSYAVSLGKTKSLLVYIPTEDILRSSFRLTGDAAASYRAWAGDGVFRLSVGIEDSADIIADLETALG</sequence>
<dbReference type="Pfam" id="PF01053">
    <property type="entry name" value="Cys_Met_Meta_PP"/>
    <property type="match status" value="1"/>
</dbReference>
<dbReference type="Gene3D" id="3.40.640.10">
    <property type="entry name" value="Type I PLP-dependent aspartate aminotransferase-like (Major domain)"/>
    <property type="match status" value="1"/>
</dbReference>
<dbReference type="AlphaFoldDB" id="Q6N6J0"/>
<proteinExistence type="inferred from homology"/>
<dbReference type="GO" id="GO:0008483">
    <property type="term" value="F:transaminase activity"/>
    <property type="evidence" value="ECO:0007669"/>
    <property type="project" value="UniProtKB-KW"/>
</dbReference>
<dbReference type="eggNOG" id="COG0626">
    <property type="taxonomic scope" value="Bacteria"/>
</dbReference>
<dbReference type="GO" id="GO:0030170">
    <property type="term" value="F:pyridoxal phosphate binding"/>
    <property type="evidence" value="ECO:0007669"/>
    <property type="project" value="InterPro"/>
</dbReference>
<comment type="similarity">
    <text evidence="4">Belongs to the trans-sulfuration enzymes family.</text>
</comment>
<dbReference type="HOGENOM" id="CLU_018986_2_0_5"/>
<dbReference type="RefSeq" id="WP_011158175.1">
    <property type="nucleotide sequence ID" value="NZ_CP116810.1"/>
</dbReference>
<dbReference type="EMBL" id="CP116810">
    <property type="protein sequence ID" value="WCL92787.1"/>
    <property type="molecule type" value="Genomic_DNA"/>
</dbReference>
<dbReference type="EC" id="4.4.1.-" evidence="5"/>
<reference evidence="5 7" key="2">
    <citation type="journal article" date="2004" name="Nat. Biotechnol.">
        <title>Complete genome sequence of the metabolically versatile photosynthetic bacterium Rhodopseudomonas palustris.</title>
        <authorList>
            <person name="Larimer F.W."/>
            <person name="Chain P."/>
            <person name="Hauser L."/>
            <person name="Lamerdin J."/>
            <person name="Malfatti S."/>
            <person name="Do L."/>
            <person name="Land M.L."/>
            <person name="Pelletier D.A."/>
            <person name="Beatty J.T."/>
            <person name="Lang A.S."/>
            <person name="Tabita F.R."/>
            <person name="Gibson J.L."/>
            <person name="Hanson T.E."/>
            <person name="Bobst C."/>
            <person name="Torres J.L."/>
            <person name="Peres C."/>
            <person name="Harrison F.H."/>
            <person name="Gibson J."/>
            <person name="Harwood C.S."/>
        </authorList>
    </citation>
    <scope>NUCLEOTIDE SEQUENCE [LARGE SCALE GENOMIC DNA]</scope>
    <source>
        <strain evidence="7">ATCC BAA-98 / CGA009</strain>
        <strain evidence="5">CGA009</strain>
    </source>
</reference>
<dbReference type="GO" id="GO:0005737">
    <property type="term" value="C:cytoplasm"/>
    <property type="evidence" value="ECO:0007669"/>
    <property type="project" value="TreeGrafter"/>
</dbReference>
<accession>Q6N6J0</accession>
<dbReference type="KEGG" id="rpa:TX73_013590"/>
<dbReference type="GO" id="GO:0016846">
    <property type="term" value="F:carbon-sulfur lyase activity"/>
    <property type="evidence" value="ECO:0007669"/>
    <property type="project" value="TreeGrafter"/>
</dbReference>
<name>Q6N6J0_RHOPA</name>
<dbReference type="GeneID" id="66893696"/>
<dbReference type="InterPro" id="IPR015421">
    <property type="entry name" value="PyrdxlP-dep_Trfase_major"/>
</dbReference>
<keyword evidence="2 3" id="KW-0663">Pyridoxal phosphate</keyword>
<dbReference type="EMBL" id="BX572601">
    <property type="protein sequence ID" value="CAE28066.1"/>
    <property type="molecule type" value="Genomic_DNA"/>
</dbReference>
<keyword evidence="6" id="KW-0032">Aminotransferase</keyword>
<gene>
    <name evidence="5" type="ordered locus">RPA2625</name>
    <name evidence="6" type="ORF">TX73_013590</name>
</gene>
<reference evidence="6" key="1">
    <citation type="submission" date="2003-07" db="EMBL/GenBank/DDBJ databases">
        <authorList>
            <consortium name="Rhodopseudomonas genome consortium"/>
            <person name="Larimer F."/>
            <person name="Harwood C."/>
        </authorList>
    </citation>
    <scope>NUCLEOTIDE SEQUENCE</scope>
    <source>
        <strain evidence="6">CGA009</strain>
    </source>
</reference>
<dbReference type="STRING" id="258594.RPA2625"/>
<dbReference type="Gene3D" id="3.90.1150.10">
    <property type="entry name" value="Aspartate Aminotransferase, domain 1"/>
    <property type="match status" value="1"/>
</dbReference>
<evidence type="ECO:0000256" key="1">
    <source>
        <dbReference type="ARBA" id="ARBA00001933"/>
    </source>
</evidence>
<evidence type="ECO:0000256" key="3">
    <source>
        <dbReference type="PIRSR" id="PIRSR001434-2"/>
    </source>
</evidence>
<organism evidence="5">
    <name type="scientific">Rhodopseudomonas palustris (strain ATCC BAA-98 / CGA009)</name>
    <dbReference type="NCBI Taxonomy" id="258594"/>
    <lineage>
        <taxon>Bacteria</taxon>
        <taxon>Pseudomonadati</taxon>
        <taxon>Pseudomonadota</taxon>
        <taxon>Alphaproteobacteria</taxon>
        <taxon>Hyphomicrobiales</taxon>
        <taxon>Nitrobacteraceae</taxon>
        <taxon>Rhodopseudomonas</taxon>
    </lineage>
</organism>
<dbReference type="GO" id="GO:0019346">
    <property type="term" value="P:transsulfuration"/>
    <property type="evidence" value="ECO:0007669"/>
    <property type="project" value="InterPro"/>
</dbReference>
<comment type="cofactor">
    <cofactor evidence="1 4">
        <name>pyridoxal 5'-phosphate</name>
        <dbReference type="ChEBI" id="CHEBI:597326"/>
    </cofactor>
</comment>
<evidence type="ECO:0000256" key="4">
    <source>
        <dbReference type="RuleBase" id="RU362118"/>
    </source>
</evidence>
<evidence type="ECO:0000313" key="7">
    <source>
        <dbReference type="Proteomes" id="UP000001426"/>
    </source>
</evidence>
<dbReference type="InterPro" id="IPR015424">
    <property type="entry name" value="PyrdxlP-dep_Trfase"/>
</dbReference>
<keyword evidence="5" id="KW-0456">Lyase</keyword>
<dbReference type="InterPro" id="IPR000277">
    <property type="entry name" value="Cys/Met-Metab_PyrdxlP-dep_enz"/>
</dbReference>
<dbReference type="InterPro" id="IPR015422">
    <property type="entry name" value="PyrdxlP-dep_Trfase_small"/>
</dbReference>
<keyword evidence="6" id="KW-0808">Transferase</keyword>
<dbReference type="PIRSF" id="PIRSF001434">
    <property type="entry name" value="CGS"/>
    <property type="match status" value="1"/>
</dbReference>
<dbReference type="PROSITE" id="PS00868">
    <property type="entry name" value="CYS_MET_METAB_PP"/>
    <property type="match status" value="1"/>
</dbReference>
<evidence type="ECO:0000313" key="5">
    <source>
        <dbReference type="EMBL" id="CAE28066.1"/>
    </source>
</evidence>
<dbReference type="Proteomes" id="UP000001426">
    <property type="component" value="Chromosome"/>
</dbReference>